<name>A0ACB5TF08_CANBO</name>
<comment type="caution">
    <text evidence="1">The sequence shown here is derived from an EMBL/GenBank/DDBJ whole genome shotgun (WGS) entry which is preliminary data.</text>
</comment>
<evidence type="ECO:0000313" key="2">
    <source>
        <dbReference type="Proteomes" id="UP001165101"/>
    </source>
</evidence>
<reference evidence="1" key="1">
    <citation type="submission" date="2023-04" db="EMBL/GenBank/DDBJ databases">
        <title>Candida boidinii NBRC 1967.</title>
        <authorList>
            <person name="Ichikawa N."/>
            <person name="Sato H."/>
            <person name="Tonouchi N."/>
        </authorList>
    </citation>
    <scope>NUCLEOTIDE SEQUENCE</scope>
    <source>
        <strain evidence="1">NBRC 1967</strain>
    </source>
</reference>
<dbReference type="Proteomes" id="UP001165101">
    <property type="component" value="Unassembled WGS sequence"/>
</dbReference>
<evidence type="ECO:0000313" key="1">
    <source>
        <dbReference type="EMBL" id="GME87183.1"/>
    </source>
</evidence>
<organism evidence="1 2">
    <name type="scientific">Candida boidinii</name>
    <name type="common">Yeast</name>
    <dbReference type="NCBI Taxonomy" id="5477"/>
    <lineage>
        <taxon>Eukaryota</taxon>
        <taxon>Fungi</taxon>
        <taxon>Dikarya</taxon>
        <taxon>Ascomycota</taxon>
        <taxon>Saccharomycotina</taxon>
        <taxon>Pichiomycetes</taxon>
        <taxon>Pichiales</taxon>
        <taxon>Pichiaceae</taxon>
        <taxon>Ogataea</taxon>
        <taxon>Ogataea/Candida clade</taxon>
    </lineage>
</organism>
<sequence length="321" mass="36844">MSTKIDSSFLTNHTCINISNPENSIKFYQDAFGMKIIKEIEIKDLKFKSWFLAFDGENQPFDGKYFADRTGVIELRQDLSKDLSKIEIYSGNSEPYKGFGHLCISVDNIVEAEKHLLSIGVTFKKKLSDGRQKNIAFVLDPDGYWIELIENEINKTEGKSNIQSYRMNHSMIRVKDPKESLKFYRDLLGMKLYSTRDFPDAKFTLYFLGYEHDSNYVENLETSVPQACRFSIVELTHNWGTENDDSFEGYYTGDKDSENNILGFQHIGISCNDPNSFVKQIEDKVKWVVPFNSNSNLKNIGVFADPDGYKIEILPTDALKA</sequence>
<gene>
    <name evidence="1" type="ORF">Cboi01_000022900</name>
</gene>
<protein>
    <submittedName>
        <fullName evidence="1">Unnamed protein product</fullName>
    </submittedName>
</protein>
<accession>A0ACB5TF08</accession>
<keyword evidence="2" id="KW-1185">Reference proteome</keyword>
<proteinExistence type="predicted"/>
<dbReference type="EMBL" id="BSXV01000054">
    <property type="protein sequence ID" value="GME87183.1"/>
    <property type="molecule type" value="Genomic_DNA"/>
</dbReference>